<dbReference type="GO" id="GO:0005524">
    <property type="term" value="F:ATP binding"/>
    <property type="evidence" value="ECO:0007669"/>
    <property type="project" value="UniProtKB-KW"/>
</dbReference>
<dbReference type="NCBIfam" id="TIGR03522">
    <property type="entry name" value="GldA_ABC_ATP"/>
    <property type="match status" value="1"/>
</dbReference>
<dbReference type="Pfam" id="PF00005">
    <property type="entry name" value="ABC_tran"/>
    <property type="match status" value="1"/>
</dbReference>
<dbReference type="InterPro" id="IPR003593">
    <property type="entry name" value="AAA+_ATPase"/>
</dbReference>
<organism evidence="6 7">
    <name type="scientific">Sunxiuqinia elliptica</name>
    <dbReference type="NCBI Taxonomy" id="655355"/>
    <lineage>
        <taxon>Bacteria</taxon>
        <taxon>Pseudomonadati</taxon>
        <taxon>Bacteroidota</taxon>
        <taxon>Bacteroidia</taxon>
        <taxon>Marinilabiliales</taxon>
        <taxon>Prolixibacteraceae</taxon>
        <taxon>Sunxiuqinia</taxon>
    </lineage>
</organism>
<name>A0A1I2BK48_9BACT</name>
<protein>
    <submittedName>
        <fullName evidence="6">ABC-2 type transport system ATP-binding protein</fullName>
    </submittedName>
</protein>
<sequence length="304" mass="33743">MPVQVKNITKSYGSQKALDGVSFSFDDGELVGFLGPNGAGKSTLMRIITGYLAPDEGQVILNGERVTPDHYRLRSQIGYLPEHNPLYTDLYVKEFLEFTAGFYQLRNKKKRVAEAVEMTGLGLEQHKKIGALSKGYRQRVGLAQALIHDPAVLILDEPTTGLDPNQLDEIRQLIRQVSREKTVLFSSHIMQEVEAICNRVIIINQGKLITDGPVADVKSGGLIARQQVLVELTTAVDVAAWKKLPGVGEVDLVDERKVLLTASDETDLRPAIFQFAVANKWVVLTLQEQQVGLEHVFRELTQAK</sequence>
<dbReference type="SMART" id="SM00382">
    <property type="entry name" value="AAA"/>
    <property type="match status" value="1"/>
</dbReference>
<dbReference type="GO" id="GO:0016887">
    <property type="term" value="F:ATP hydrolysis activity"/>
    <property type="evidence" value="ECO:0007669"/>
    <property type="project" value="InterPro"/>
</dbReference>
<proteinExistence type="inferred from homology"/>
<comment type="similarity">
    <text evidence="1">Belongs to the ABC transporter superfamily.</text>
</comment>
<evidence type="ECO:0000313" key="7">
    <source>
        <dbReference type="Proteomes" id="UP000198964"/>
    </source>
</evidence>
<keyword evidence="7" id="KW-1185">Reference proteome</keyword>
<accession>A0A1I2BK48</accession>
<evidence type="ECO:0000256" key="1">
    <source>
        <dbReference type="ARBA" id="ARBA00005417"/>
    </source>
</evidence>
<dbReference type="Gene3D" id="3.40.50.300">
    <property type="entry name" value="P-loop containing nucleotide triphosphate hydrolases"/>
    <property type="match status" value="1"/>
</dbReference>
<dbReference type="InterPro" id="IPR019864">
    <property type="entry name" value="Motility-assoc_ABC_GldA"/>
</dbReference>
<dbReference type="CDD" id="cd03230">
    <property type="entry name" value="ABC_DR_subfamily_A"/>
    <property type="match status" value="1"/>
</dbReference>
<dbReference type="STRING" id="655355.SAMN05216283_101416"/>
<dbReference type="InterPro" id="IPR027417">
    <property type="entry name" value="P-loop_NTPase"/>
</dbReference>
<feature type="domain" description="ABC transporter" evidence="5">
    <location>
        <begin position="3"/>
        <end position="230"/>
    </location>
</feature>
<dbReference type="PANTHER" id="PTHR43335">
    <property type="entry name" value="ABC TRANSPORTER, ATP-BINDING PROTEIN"/>
    <property type="match status" value="1"/>
</dbReference>
<dbReference type="RefSeq" id="WP_093918159.1">
    <property type="nucleotide sequence ID" value="NZ_FONW01000001.1"/>
</dbReference>
<evidence type="ECO:0000259" key="5">
    <source>
        <dbReference type="PROSITE" id="PS50893"/>
    </source>
</evidence>
<gene>
    <name evidence="6" type="ORF">SAMN05216283_101416</name>
</gene>
<keyword evidence="4 6" id="KW-0067">ATP-binding</keyword>
<evidence type="ECO:0000256" key="4">
    <source>
        <dbReference type="ARBA" id="ARBA00022840"/>
    </source>
</evidence>
<reference evidence="6 7" key="1">
    <citation type="submission" date="2016-10" db="EMBL/GenBank/DDBJ databases">
        <authorList>
            <person name="de Groot N.N."/>
        </authorList>
    </citation>
    <scope>NUCLEOTIDE SEQUENCE [LARGE SCALE GENOMIC DNA]</scope>
    <source>
        <strain evidence="6 7">CGMCC 1.9156</strain>
    </source>
</reference>
<dbReference type="Proteomes" id="UP000198964">
    <property type="component" value="Unassembled WGS sequence"/>
</dbReference>
<evidence type="ECO:0000256" key="2">
    <source>
        <dbReference type="ARBA" id="ARBA00022448"/>
    </source>
</evidence>
<dbReference type="EMBL" id="FONW01000001">
    <property type="protein sequence ID" value="SFE55600.1"/>
    <property type="molecule type" value="Genomic_DNA"/>
</dbReference>
<keyword evidence="2" id="KW-0813">Transport</keyword>
<evidence type="ECO:0000313" key="6">
    <source>
        <dbReference type="EMBL" id="SFE55600.1"/>
    </source>
</evidence>
<dbReference type="PROSITE" id="PS50893">
    <property type="entry name" value="ABC_TRANSPORTER_2"/>
    <property type="match status" value="1"/>
</dbReference>
<evidence type="ECO:0000256" key="3">
    <source>
        <dbReference type="ARBA" id="ARBA00022741"/>
    </source>
</evidence>
<keyword evidence="3" id="KW-0547">Nucleotide-binding</keyword>
<dbReference type="PANTHER" id="PTHR43335:SF4">
    <property type="entry name" value="ABC TRANSPORTER, ATP-BINDING PROTEIN"/>
    <property type="match status" value="1"/>
</dbReference>
<dbReference type="AlphaFoldDB" id="A0A1I2BK48"/>
<dbReference type="InterPro" id="IPR003439">
    <property type="entry name" value="ABC_transporter-like_ATP-bd"/>
</dbReference>
<dbReference type="SUPFAM" id="SSF52540">
    <property type="entry name" value="P-loop containing nucleoside triphosphate hydrolases"/>
    <property type="match status" value="1"/>
</dbReference>